<comment type="cofactor">
    <cofactor evidence="6">
        <name>Mg(2+)</name>
        <dbReference type="ChEBI" id="CHEBI:18420"/>
    </cofactor>
    <text evidence="6">Binds 1 Mg(2+) ion per monomer.</text>
</comment>
<name>A0ABV6YAU7_9HYPH</name>
<accession>A0ABV6YAU7</accession>
<evidence type="ECO:0000256" key="1">
    <source>
        <dbReference type="ARBA" id="ARBA00004781"/>
    </source>
</evidence>
<dbReference type="Proteomes" id="UP001593940">
    <property type="component" value="Unassembled WGS sequence"/>
</dbReference>
<dbReference type="EMBL" id="JBHOMY010000048">
    <property type="protein sequence ID" value="MFC1458348.1"/>
    <property type="molecule type" value="Genomic_DNA"/>
</dbReference>
<evidence type="ECO:0000313" key="8">
    <source>
        <dbReference type="EMBL" id="MFC1458348.1"/>
    </source>
</evidence>
<evidence type="ECO:0000256" key="3">
    <source>
        <dbReference type="ARBA" id="ARBA00012929"/>
    </source>
</evidence>
<comment type="pathway">
    <text evidence="1 6">Carbohydrate biosynthesis; dTDP-L-rhamnose biosynthesis.</text>
</comment>
<comment type="caution">
    <text evidence="8">The sequence shown here is derived from an EMBL/GenBank/DDBJ whole genome shotgun (WGS) entry which is preliminary data.</text>
</comment>
<dbReference type="CDD" id="cd05254">
    <property type="entry name" value="dTDP_HR_like_SDR_e"/>
    <property type="match status" value="1"/>
</dbReference>
<feature type="domain" description="RmlD-like substrate binding" evidence="7">
    <location>
        <begin position="1"/>
        <end position="291"/>
    </location>
</feature>
<evidence type="ECO:0000256" key="4">
    <source>
        <dbReference type="ARBA" id="ARBA00017099"/>
    </source>
</evidence>
<dbReference type="NCBIfam" id="TIGR01214">
    <property type="entry name" value="rmlD"/>
    <property type="match status" value="1"/>
</dbReference>
<protein>
    <recommendedName>
        <fullName evidence="4 6">dTDP-4-dehydrorhamnose reductase</fullName>
        <ecNumber evidence="3 6">1.1.1.133</ecNumber>
    </recommendedName>
</protein>
<dbReference type="PANTHER" id="PTHR10491">
    <property type="entry name" value="DTDP-4-DEHYDRORHAMNOSE REDUCTASE"/>
    <property type="match status" value="1"/>
</dbReference>
<keyword evidence="9" id="KW-1185">Reference proteome</keyword>
<evidence type="ECO:0000259" key="7">
    <source>
        <dbReference type="Pfam" id="PF04321"/>
    </source>
</evidence>
<dbReference type="PANTHER" id="PTHR10491:SF4">
    <property type="entry name" value="METHIONINE ADENOSYLTRANSFERASE 2 SUBUNIT BETA"/>
    <property type="match status" value="1"/>
</dbReference>
<dbReference type="GO" id="GO:0008831">
    <property type="term" value="F:dTDP-4-dehydrorhamnose reductase activity"/>
    <property type="evidence" value="ECO:0007669"/>
    <property type="project" value="UniProtKB-EC"/>
</dbReference>
<reference evidence="8 9" key="1">
    <citation type="submission" date="2024-09" db="EMBL/GenBank/DDBJ databases">
        <title>Nodulacao em especies de Leguminosae Basais da Amazonia e Caracterizacao dos Rizobios e Bacterias Associadas aos Nodulos.</title>
        <authorList>
            <person name="Jambeiro I.C.A."/>
            <person name="Lopes I.S."/>
            <person name="Aguiar E.R.G.R."/>
            <person name="Santos A.F.J."/>
            <person name="Dos Santos J.M.F."/>
            <person name="Gross E."/>
        </authorList>
    </citation>
    <scope>NUCLEOTIDE SEQUENCE [LARGE SCALE GENOMIC DNA]</scope>
    <source>
        <strain evidence="8 9">BRUESC1165</strain>
    </source>
</reference>
<dbReference type="RefSeq" id="WP_377030313.1">
    <property type="nucleotide sequence ID" value="NZ_JBHOMY010000048.1"/>
</dbReference>
<dbReference type="SUPFAM" id="SSF51735">
    <property type="entry name" value="NAD(P)-binding Rossmann-fold domains"/>
    <property type="match status" value="1"/>
</dbReference>
<dbReference type="InterPro" id="IPR036291">
    <property type="entry name" value="NAD(P)-bd_dom_sf"/>
</dbReference>
<evidence type="ECO:0000256" key="6">
    <source>
        <dbReference type="RuleBase" id="RU364082"/>
    </source>
</evidence>
<comment type="catalytic activity">
    <reaction evidence="5 6">
        <text>dTDP-beta-L-rhamnose + NADP(+) = dTDP-4-dehydro-beta-L-rhamnose + NADPH + H(+)</text>
        <dbReference type="Rhea" id="RHEA:21796"/>
        <dbReference type="ChEBI" id="CHEBI:15378"/>
        <dbReference type="ChEBI" id="CHEBI:57510"/>
        <dbReference type="ChEBI" id="CHEBI:57783"/>
        <dbReference type="ChEBI" id="CHEBI:58349"/>
        <dbReference type="ChEBI" id="CHEBI:62830"/>
        <dbReference type="EC" id="1.1.1.133"/>
    </reaction>
</comment>
<evidence type="ECO:0000256" key="2">
    <source>
        <dbReference type="ARBA" id="ARBA00010944"/>
    </source>
</evidence>
<keyword evidence="6" id="KW-0521">NADP</keyword>
<dbReference type="InterPro" id="IPR029903">
    <property type="entry name" value="RmlD-like-bd"/>
</dbReference>
<proteinExistence type="inferred from homology"/>
<dbReference type="Gene3D" id="3.40.50.720">
    <property type="entry name" value="NAD(P)-binding Rossmann-like Domain"/>
    <property type="match status" value="1"/>
</dbReference>
<dbReference type="EC" id="1.1.1.133" evidence="3 6"/>
<comment type="function">
    <text evidence="6">Catalyzes the reduction of dTDP-6-deoxy-L-lyxo-4-hexulose to yield dTDP-L-rhamnose.</text>
</comment>
<evidence type="ECO:0000256" key="5">
    <source>
        <dbReference type="ARBA" id="ARBA00048200"/>
    </source>
</evidence>
<organism evidence="8 9">
    <name type="scientific">Microvirga arabica</name>
    <dbReference type="NCBI Taxonomy" id="1128671"/>
    <lineage>
        <taxon>Bacteria</taxon>
        <taxon>Pseudomonadati</taxon>
        <taxon>Pseudomonadota</taxon>
        <taxon>Alphaproteobacteria</taxon>
        <taxon>Hyphomicrobiales</taxon>
        <taxon>Methylobacteriaceae</taxon>
        <taxon>Microvirga</taxon>
    </lineage>
</organism>
<dbReference type="Pfam" id="PF04321">
    <property type="entry name" value="RmlD_sub_bind"/>
    <property type="match status" value="1"/>
</dbReference>
<dbReference type="Gene3D" id="3.90.25.10">
    <property type="entry name" value="UDP-galactose 4-epimerase, domain 1"/>
    <property type="match status" value="1"/>
</dbReference>
<sequence>MRVVVTGTEGQVARALFERASAQGALITAVGRPDLDFLRPETIAPVIRAAAPDVIVNAAAYTAVDQAEAEPDLAASVNGHGAAAVAAVAADLDVPIIHLSTDYVFNGDLHRPYYETDPVGPVSAYGRTKLAGEQAVSAATRNHVIFRTAWVYSPFGKNFVKTVLRLAATRDELSIVADQHGSPTSALDIADGILTVCRNLVSRPADDSLRGVFHMTGSGFTTWAGFAAHILQESARRGGPQAQIKAIGTIDYPTPAKRPTNSRLDCSKLLRVHNVTLPDWQTSLRACVARLVEEHSVEGKVQ</sequence>
<dbReference type="InterPro" id="IPR005913">
    <property type="entry name" value="dTDP_dehydrorham_reduct"/>
</dbReference>
<keyword evidence="6 8" id="KW-0560">Oxidoreductase</keyword>
<comment type="similarity">
    <text evidence="2 6">Belongs to the dTDP-4-dehydrorhamnose reductase family.</text>
</comment>
<evidence type="ECO:0000313" key="9">
    <source>
        <dbReference type="Proteomes" id="UP001593940"/>
    </source>
</evidence>
<gene>
    <name evidence="8" type="primary">rfbD</name>
    <name evidence="8" type="ORF">ACETIH_16915</name>
</gene>